<feature type="transmembrane region" description="Helical" evidence="6">
    <location>
        <begin position="247"/>
        <end position="266"/>
    </location>
</feature>
<dbReference type="Pfam" id="PF01554">
    <property type="entry name" value="MatE"/>
    <property type="match status" value="2"/>
</dbReference>
<dbReference type="AlphaFoldDB" id="M9RL15"/>
<sequence length="443" mass="47211">MADRSRRHLTHGRILQIAMPVVLANITVPLLGLVDTGVIGQLGLAAPIGAVGIGAIILTALYWIFGFLRMGTTGFAAQAIGAGDTDESAAILVRALGVAAIGGLSIVILQSPLFALGFWLSPASGEVEALARSYMSIRVWSAPFLISTFAITGWLVAAERTRDILVVQLAMNGTNIGLDLLFVPVFGWGVQGVAAATVIAEISGCGLGLWYCRAAFAAAPWHTGSDAWARLLDPVKLKRFASVNFDILIRSLLLQAIFMSFLFFGATYGDTRLAANHILLQFLSVTAYAMDGFAFAAESLVGQAMGARRRAAFRRAALMVSLWCFGTGVILALAFALFGGAIIDAMTTAPDVRIAARNYLIYMALTPLISAAPFMLDGIFIGATRTRDMRNMMVISTLIYFVAALLLMPIAANHGLWIALLISFAARGATLAWKYPALERSVS</sequence>
<evidence type="ECO:0000256" key="5">
    <source>
        <dbReference type="ARBA" id="ARBA00023136"/>
    </source>
</evidence>
<feature type="transmembrane region" description="Helical" evidence="6">
    <location>
        <begin position="192"/>
        <end position="212"/>
    </location>
</feature>
<dbReference type="CDD" id="cd13136">
    <property type="entry name" value="MATE_DinF_like"/>
    <property type="match status" value="1"/>
</dbReference>
<feature type="transmembrane region" description="Helical" evidence="6">
    <location>
        <begin position="392"/>
        <end position="410"/>
    </location>
</feature>
<keyword evidence="3 6" id="KW-0812">Transmembrane</keyword>
<feature type="transmembrane region" description="Helical" evidence="6">
    <location>
        <begin position="278"/>
        <end position="297"/>
    </location>
</feature>
<evidence type="ECO:0000256" key="1">
    <source>
        <dbReference type="ARBA" id="ARBA00004141"/>
    </source>
</evidence>
<evidence type="ECO:0000256" key="3">
    <source>
        <dbReference type="ARBA" id="ARBA00022692"/>
    </source>
</evidence>
<feature type="transmembrane region" description="Helical" evidence="6">
    <location>
        <begin position="416"/>
        <end position="433"/>
    </location>
</feature>
<feature type="transmembrane region" description="Helical" evidence="6">
    <location>
        <begin position="359"/>
        <end position="380"/>
    </location>
</feature>
<dbReference type="PANTHER" id="PTHR42893">
    <property type="entry name" value="PROTEIN DETOXIFICATION 44, CHLOROPLASTIC-RELATED"/>
    <property type="match status" value="1"/>
</dbReference>
<feature type="transmembrane region" description="Helical" evidence="6">
    <location>
        <begin position="164"/>
        <end position="186"/>
    </location>
</feature>
<feature type="transmembrane region" description="Helical" evidence="6">
    <location>
        <begin position="318"/>
        <end position="339"/>
    </location>
</feature>
<dbReference type="GO" id="GO:0015297">
    <property type="term" value="F:antiporter activity"/>
    <property type="evidence" value="ECO:0007669"/>
    <property type="project" value="InterPro"/>
</dbReference>
<evidence type="ECO:0000256" key="6">
    <source>
        <dbReference type="SAM" id="Phobius"/>
    </source>
</evidence>
<dbReference type="PANTHER" id="PTHR42893:SF46">
    <property type="entry name" value="PROTEIN DETOXIFICATION 44, CHLOROPLASTIC"/>
    <property type="match status" value="1"/>
</dbReference>
<name>M9RL15_9RHOB</name>
<keyword evidence="4 6" id="KW-1133">Transmembrane helix</keyword>
<keyword evidence="5 6" id="KW-0472">Membrane</keyword>
<dbReference type="OrthoDB" id="9789527at2"/>
<comment type="similarity">
    <text evidence="2">Belongs to the multi antimicrobial extrusion (MATE) (TC 2.A.66.1) family.</text>
</comment>
<dbReference type="InterPro" id="IPR002528">
    <property type="entry name" value="MATE_fam"/>
</dbReference>
<protein>
    <submittedName>
        <fullName evidence="7">Putative DNA-damage-inducible protein</fullName>
    </submittedName>
</protein>
<feature type="transmembrane region" description="Helical" evidence="6">
    <location>
        <begin position="12"/>
        <end position="32"/>
    </location>
</feature>
<reference evidence="7 8" key="1">
    <citation type="journal article" date="2013" name="PLoS ONE">
        <title>Poles Apart: Arctic and Antarctic Octadecabacter strains Share High Genome Plasticity and a New Type of Xanthorhodopsin.</title>
        <authorList>
            <person name="Vollmers J."/>
            <person name="Voget S."/>
            <person name="Dietrich S."/>
            <person name="Gollnow K."/>
            <person name="Smits M."/>
            <person name="Meyer K."/>
            <person name="Brinkhoff T."/>
            <person name="Simon M."/>
            <person name="Daniel R."/>
        </authorList>
    </citation>
    <scope>NUCLEOTIDE SEQUENCE [LARGE SCALE GENOMIC DNA]</scope>
    <source>
        <strain evidence="7 8">238</strain>
    </source>
</reference>
<dbReference type="InterPro" id="IPR044644">
    <property type="entry name" value="DinF-like"/>
</dbReference>
<dbReference type="eggNOG" id="COG0534">
    <property type="taxonomic scope" value="Bacteria"/>
</dbReference>
<feature type="transmembrane region" description="Helical" evidence="6">
    <location>
        <begin position="95"/>
        <end position="120"/>
    </location>
</feature>
<accession>M9RL15</accession>
<keyword evidence="8" id="KW-1185">Reference proteome</keyword>
<feature type="transmembrane region" description="Helical" evidence="6">
    <location>
        <begin position="44"/>
        <end position="65"/>
    </location>
</feature>
<feature type="transmembrane region" description="Helical" evidence="6">
    <location>
        <begin position="140"/>
        <end position="157"/>
    </location>
</feature>
<dbReference type="EMBL" id="CP003742">
    <property type="protein sequence ID" value="AGI73279.1"/>
    <property type="molecule type" value="Genomic_DNA"/>
</dbReference>
<dbReference type="RefSeq" id="WP_015496295.1">
    <property type="nucleotide sequence ID" value="NC_020908.1"/>
</dbReference>
<dbReference type="GO" id="GO:0042910">
    <property type="term" value="F:xenobiotic transmembrane transporter activity"/>
    <property type="evidence" value="ECO:0007669"/>
    <property type="project" value="InterPro"/>
</dbReference>
<comment type="subcellular location">
    <subcellularLocation>
        <location evidence="1">Membrane</location>
        <topology evidence="1">Multi-pass membrane protein</topology>
    </subcellularLocation>
</comment>
<evidence type="ECO:0000313" key="8">
    <source>
        <dbReference type="Proteomes" id="UP000004688"/>
    </source>
</evidence>
<evidence type="ECO:0000313" key="7">
    <source>
        <dbReference type="EMBL" id="AGI73279.1"/>
    </source>
</evidence>
<dbReference type="STRING" id="391616.OA238_c32980"/>
<proteinExistence type="inferred from homology"/>
<organism evidence="7 8">
    <name type="scientific">Octadecabacter arcticus 238</name>
    <dbReference type="NCBI Taxonomy" id="391616"/>
    <lineage>
        <taxon>Bacteria</taxon>
        <taxon>Pseudomonadati</taxon>
        <taxon>Pseudomonadota</taxon>
        <taxon>Alphaproteobacteria</taxon>
        <taxon>Rhodobacterales</taxon>
        <taxon>Roseobacteraceae</taxon>
        <taxon>Octadecabacter</taxon>
    </lineage>
</organism>
<dbReference type="NCBIfam" id="TIGR00797">
    <property type="entry name" value="matE"/>
    <property type="match status" value="1"/>
</dbReference>
<dbReference type="HOGENOM" id="CLU_012893_16_0_5"/>
<dbReference type="Proteomes" id="UP000004688">
    <property type="component" value="Chromosome"/>
</dbReference>
<evidence type="ECO:0000256" key="2">
    <source>
        <dbReference type="ARBA" id="ARBA00010199"/>
    </source>
</evidence>
<dbReference type="GO" id="GO:0005886">
    <property type="term" value="C:plasma membrane"/>
    <property type="evidence" value="ECO:0007669"/>
    <property type="project" value="TreeGrafter"/>
</dbReference>
<evidence type="ECO:0000256" key="4">
    <source>
        <dbReference type="ARBA" id="ARBA00022989"/>
    </source>
</evidence>
<gene>
    <name evidence="7" type="ORF">OA238_c32980</name>
</gene>
<dbReference type="KEGG" id="oar:OA238_c32980"/>